<evidence type="ECO:0000256" key="4">
    <source>
        <dbReference type="ARBA" id="ARBA00022727"/>
    </source>
</evidence>
<evidence type="ECO:0000313" key="8">
    <source>
        <dbReference type="EMBL" id="NDV34739.1"/>
    </source>
</evidence>
<dbReference type="Pfam" id="PF00303">
    <property type="entry name" value="Thymidylat_synt"/>
    <property type="match status" value="1"/>
</dbReference>
<dbReference type="Gene3D" id="3.30.572.10">
    <property type="entry name" value="Thymidylate synthase/dCMP hydroxymethylase domain"/>
    <property type="match status" value="1"/>
</dbReference>
<dbReference type="InterPro" id="IPR036926">
    <property type="entry name" value="Thymidate_synth/dCMP_Mease_sf"/>
</dbReference>
<dbReference type="FunFam" id="3.30.572.10:FF:000002">
    <property type="entry name" value="Possible thymidylate synthase"/>
    <property type="match status" value="1"/>
</dbReference>
<dbReference type="PRINTS" id="PR00108">
    <property type="entry name" value="THYMDSNTHASE"/>
</dbReference>
<proteinExistence type="inferred from homology"/>
<feature type="active site" evidence="6">
    <location>
        <position position="163"/>
    </location>
</feature>
<dbReference type="InterPro" id="IPR045097">
    <property type="entry name" value="Thymidate_synth/dCMP_Mease"/>
</dbReference>
<keyword evidence="2" id="KW-0489">Methyltransferase</keyword>
<dbReference type="NCBIfam" id="TIGR03284">
    <property type="entry name" value="thym_sym"/>
    <property type="match status" value="1"/>
</dbReference>
<name>A0A6B2LCI1_9EUKA</name>
<feature type="domain" description="Thymidylate synthase/dCMP hydroxymethylase" evidence="7">
    <location>
        <begin position="2"/>
        <end position="280"/>
    </location>
</feature>
<dbReference type="GO" id="GO:0005829">
    <property type="term" value="C:cytosol"/>
    <property type="evidence" value="ECO:0007669"/>
    <property type="project" value="TreeGrafter"/>
</dbReference>
<evidence type="ECO:0000256" key="6">
    <source>
        <dbReference type="PROSITE-ProRule" id="PRU10016"/>
    </source>
</evidence>
<dbReference type="GO" id="GO:0004799">
    <property type="term" value="F:thymidylate synthase activity"/>
    <property type="evidence" value="ECO:0007669"/>
    <property type="project" value="UniProtKB-EC"/>
</dbReference>
<evidence type="ECO:0000256" key="3">
    <source>
        <dbReference type="ARBA" id="ARBA00022679"/>
    </source>
</evidence>
<dbReference type="AlphaFoldDB" id="A0A6B2LCI1"/>
<dbReference type="HAMAP" id="MF_00008">
    <property type="entry name" value="Thymidy_synth_bact"/>
    <property type="match status" value="1"/>
</dbReference>
<dbReference type="EMBL" id="GIBP01005770">
    <property type="protein sequence ID" value="NDV34739.1"/>
    <property type="molecule type" value="Transcribed_RNA"/>
</dbReference>
<dbReference type="PANTHER" id="PTHR11548">
    <property type="entry name" value="THYMIDYLATE SYNTHASE 1"/>
    <property type="match status" value="1"/>
</dbReference>
<dbReference type="NCBIfam" id="NF002497">
    <property type="entry name" value="PRK01827.1-3"/>
    <property type="match status" value="1"/>
</dbReference>
<dbReference type="GO" id="GO:0032259">
    <property type="term" value="P:methylation"/>
    <property type="evidence" value="ECO:0007669"/>
    <property type="project" value="UniProtKB-KW"/>
</dbReference>
<organism evidence="8">
    <name type="scientific">Arcella intermedia</name>
    <dbReference type="NCBI Taxonomy" id="1963864"/>
    <lineage>
        <taxon>Eukaryota</taxon>
        <taxon>Amoebozoa</taxon>
        <taxon>Tubulinea</taxon>
        <taxon>Elardia</taxon>
        <taxon>Arcellinida</taxon>
        <taxon>Sphaerothecina</taxon>
        <taxon>Arcellidae</taxon>
        <taxon>Arcella</taxon>
    </lineage>
</organism>
<dbReference type="InterPro" id="IPR023451">
    <property type="entry name" value="Thymidate_synth/dCMP_Mease_dom"/>
</dbReference>
<dbReference type="InterPro" id="IPR000398">
    <property type="entry name" value="Thymidylate_synthase"/>
</dbReference>
<dbReference type="PANTHER" id="PTHR11548:SF2">
    <property type="entry name" value="THYMIDYLATE SYNTHASE"/>
    <property type="match status" value="1"/>
</dbReference>
<evidence type="ECO:0000256" key="5">
    <source>
        <dbReference type="ARBA" id="ARBA00047344"/>
    </source>
</evidence>
<evidence type="ECO:0000259" key="7">
    <source>
        <dbReference type="Pfam" id="PF00303"/>
    </source>
</evidence>
<dbReference type="PROSITE" id="PS00091">
    <property type="entry name" value="THYMIDYLATE_SYNTHASE"/>
    <property type="match status" value="1"/>
</dbReference>
<evidence type="ECO:0000256" key="2">
    <source>
        <dbReference type="ARBA" id="ARBA00022603"/>
    </source>
</evidence>
<comment type="catalytic activity">
    <reaction evidence="5">
        <text>dUMP + (6R)-5,10-methylene-5,6,7,8-tetrahydrofolate = 7,8-dihydrofolate + dTMP</text>
        <dbReference type="Rhea" id="RHEA:12104"/>
        <dbReference type="ChEBI" id="CHEBI:15636"/>
        <dbReference type="ChEBI" id="CHEBI:57451"/>
        <dbReference type="ChEBI" id="CHEBI:63528"/>
        <dbReference type="ChEBI" id="CHEBI:246422"/>
        <dbReference type="EC" id="2.1.1.45"/>
    </reaction>
</comment>
<accession>A0A6B2LCI1</accession>
<dbReference type="GO" id="GO:0006231">
    <property type="term" value="P:dTMP biosynthetic process"/>
    <property type="evidence" value="ECO:0007669"/>
    <property type="project" value="InterPro"/>
</dbReference>
<dbReference type="CDD" id="cd00351">
    <property type="entry name" value="TS_Pyrimidine_HMase"/>
    <property type="match status" value="1"/>
</dbReference>
<keyword evidence="4" id="KW-0545">Nucleotide biosynthesis</keyword>
<sequence length="281" mass="31946">MNLVRGILEKGVRRGDRTGVGTVALFGAQMRFDLRGGQFPLLTTKKVFWRGVVEELIWFLKGDTNAKHLSEKGIKIWNANGSKEFLESRGLKDREEGDLGPIYGWQWRHYGAPYTHMHADYTGQGIDQLQECIQAIKTNPTDRRIVMTAWNPADLSQMALPPCHMFCQFFVANGELSCLMYQRSGDMGLGVPFNIASYSLLTCMMAHVCDLKPGEFIHSIGDAHVYLNHVEALQSQLERVPRPFPKLRVKATHKDIEKFQFSDFELEGYDPHPPLKMDMAL</sequence>
<dbReference type="EC" id="2.1.1.45" evidence="1"/>
<dbReference type="SUPFAM" id="SSF55831">
    <property type="entry name" value="Thymidylate synthase/dCMP hydroxymethylase"/>
    <property type="match status" value="1"/>
</dbReference>
<reference evidence="8" key="1">
    <citation type="journal article" date="2020" name="J. Eukaryot. Microbiol.">
        <title>De novo Sequencing, Assembly and Annotation of the Transcriptome for the Free-Living Testate Amoeba Arcella intermedia.</title>
        <authorList>
            <person name="Ribeiro G.M."/>
            <person name="Porfirio-Sousa A.L."/>
            <person name="Maurer-Alcala X.X."/>
            <person name="Katz L.A."/>
            <person name="Lahr D.J.G."/>
        </authorList>
    </citation>
    <scope>NUCLEOTIDE SEQUENCE</scope>
</reference>
<dbReference type="InterPro" id="IPR020940">
    <property type="entry name" value="Thymidylate_synthase_AS"/>
</dbReference>
<protein>
    <recommendedName>
        <fullName evidence="1">thymidylate synthase</fullName>
        <ecNumber evidence="1">2.1.1.45</ecNumber>
    </recommendedName>
</protein>
<keyword evidence="3" id="KW-0808">Transferase</keyword>
<dbReference type="GO" id="GO:0005739">
    <property type="term" value="C:mitochondrion"/>
    <property type="evidence" value="ECO:0007669"/>
    <property type="project" value="TreeGrafter"/>
</dbReference>
<evidence type="ECO:0000256" key="1">
    <source>
        <dbReference type="ARBA" id="ARBA00011947"/>
    </source>
</evidence>